<dbReference type="AlphaFoldDB" id="A0A068VPG2"/>
<feature type="non-terminal residue" evidence="8">
    <location>
        <position position="193"/>
    </location>
</feature>
<accession>A0A068VPG2</accession>
<keyword evidence="6" id="KW-0067">ATP-binding</keyword>
<evidence type="ECO:0000256" key="1">
    <source>
        <dbReference type="ARBA" id="ARBA00008894"/>
    </source>
</evidence>
<comment type="similarity">
    <text evidence="1">Belongs to the disease resistance NB-LRR family.</text>
</comment>
<evidence type="ECO:0000313" key="9">
    <source>
        <dbReference type="Proteomes" id="UP000295252"/>
    </source>
</evidence>
<feature type="domain" description="Disease resistance protein winged helix" evidence="7">
    <location>
        <begin position="107"/>
        <end position="181"/>
    </location>
</feature>
<dbReference type="Proteomes" id="UP000295252">
    <property type="component" value="Unassembled WGS sequence"/>
</dbReference>
<dbReference type="GO" id="GO:0098542">
    <property type="term" value="P:defense response to other organism"/>
    <property type="evidence" value="ECO:0007669"/>
    <property type="project" value="TreeGrafter"/>
</dbReference>
<dbReference type="STRING" id="49390.A0A068VPG2"/>
<dbReference type="OrthoDB" id="690341at2759"/>
<dbReference type="InterPro" id="IPR042197">
    <property type="entry name" value="Apaf_helical"/>
</dbReference>
<keyword evidence="9" id="KW-1185">Reference proteome</keyword>
<dbReference type="EMBL" id="HG744260">
    <property type="protein sequence ID" value="CDP21593.1"/>
    <property type="molecule type" value="Genomic_DNA"/>
</dbReference>
<evidence type="ECO:0000313" key="8">
    <source>
        <dbReference type="EMBL" id="CDP21593.1"/>
    </source>
</evidence>
<dbReference type="InterPro" id="IPR027417">
    <property type="entry name" value="P-loop_NTPase"/>
</dbReference>
<keyword evidence="5" id="KW-0611">Plant defense</keyword>
<name>A0A068VPG2_COFCA</name>
<evidence type="ECO:0000256" key="6">
    <source>
        <dbReference type="ARBA" id="ARBA00022840"/>
    </source>
</evidence>
<evidence type="ECO:0000259" key="7">
    <source>
        <dbReference type="Pfam" id="PF23559"/>
    </source>
</evidence>
<dbReference type="Gene3D" id="1.10.8.430">
    <property type="entry name" value="Helical domain of apoptotic protease-activating factors"/>
    <property type="match status" value="1"/>
</dbReference>
<keyword evidence="2" id="KW-0433">Leucine-rich repeat</keyword>
<organism evidence="8 9">
    <name type="scientific">Coffea canephora</name>
    <name type="common">Robusta coffee</name>
    <dbReference type="NCBI Taxonomy" id="49390"/>
    <lineage>
        <taxon>Eukaryota</taxon>
        <taxon>Viridiplantae</taxon>
        <taxon>Streptophyta</taxon>
        <taxon>Embryophyta</taxon>
        <taxon>Tracheophyta</taxon>
        <taxon>Spermatophyta</taxon>
        <taxon>Magnoliopsida</taxon>
        <taxon>eudicotyledons</taxon>
        <taxon>Gunneridae</taxon>
        <taxon>Pentapetalae</taxon>
        <taxon>asterids</taxon>
        <taxon>lamiids</taxon>
        <taxon>Gentianales</taxon>
        <taxon>Rubiaceae</taxon>
        <taxon>Ixoroideae</taxon>
        <taxon>Gardenieae complex</taxon>
        <taxon>Bertiereae - Coffeeae clade</taxon>
        <taxon>Coffeeae</taxon>
        <taxon>Coffea</taxon>
    </lineage>
</organism>
<keyword evidence="3" id="KW-0677">Repeat</keyword>
<dbReference type="GO" id="GO:0043531">
    <property type="term" value="F:ADP binding"/>
    <property type="evidence" value="ECO:0007669"/>
    <property type="project" value="InterPro"/>
</dbReference>
<dbReference type="InterPro" id="IPR058922">
    <property type="entry name" value="WHD_DRP"/>
</dbReference>
<dbReference type="Gene3D" id="1.10.10.10">
    <property type="entry name" value="Winged helix-like DNA-binding domain superfamily/Winged helix DNA-binding domain"/>
    <property type="match status" value="1"/>
</dbReference>
<evidence type="ECO:0000256" key="4">
    <source>
        <dbReference type="ARBA" id="ARBA00022741"/>
    </source>
</evidence>
<evidence type="ECO:0000256" key="3">
    <source>
        <dbReference type="ARBA" id="ARBA00022737"/>
    </source>
</evidence>
<dbReference type="OMA" id="NSNGRCP"/>
<evidence type="ECO:0000256" key="2">
    <source>
        <dbReference type="ARBA" id="ARBA00022614"/>
    </source>
</evidence>
<dbReference type="InterPro" id="IPR036388">
    <property type="entry name" value="WH-like_DNA-bd_sf"/>
</dbReference>
<dbReference type="Gramene" id="CDP21593">
    <property type="protein sequence ID" value="CDP21593"/>
    <property type="gene ID" value="GSCOC_T00010258001"/>
</dbReference>
<dbReference type="PANTHER" id="PTHR23155">
    <property type="entry name" value="DISEASE RESISTANCE PROTEIN RP"/>
    <property type="match status" value="1"/>
</dbReference>
<dbReference type="SUPFAM" id="SSF52540">
    <property type="entry name" value="P-loop containing nucleoside triphosphate hydrolases"/>
    <property type="match status" value="1"/>
</dbReference>
<evidence type="ECO:0000256" key="5">
    <source>
        <dbReference type="ARBA" id="ARBA00022821"/>
    </source>
</evidence>
<proteinExistence type="inferred from homology"/>
<keyword evidence="4" id="KW-0547">Nucleotide-binding</keyword>
<gene>
    <name evidence="8" type="ORF">GSCOC_T00010258001</name>
</gene>
<dbReference type="PANTHER" id="PTHR23155:SF1205">
    <property type="entry name" value="DISEASE RESISTANCE PROTEIN RPM1"/>
    <property type="match status" value="1"/>
</dbReference>
<dbReference type="InParanoid" id="A0A068VPG2"/>
<reference evidence="9" key="1">
    <citation type="journal article" date="2014" name="Science">
        <title>The coffee genome provides insight into the convergent evolution of caffeine biosynthesis.</title>
        <authorList>
            <person name="Denoeud F."/>
            <person name="Carretero-Paulet L."/>
            <person name="Dereeper A."/>
            <person name="Droc G."/>
            <person name="Guyot R."/>
            <person name="Pietrella M."/>
            <person name="Zheng C."/>
            <person name="Alberti A."/>
            <person name="Anthony F."/>
            <person name="Aprea G."/>
            <person name="Aury J.M."/>
            <person name="Bento P."/>
            <person name="Bernard M."/>
            <person name="Bocs S."/>
            <person name="Campa C."/>
            <person name="Cenci A."/>
            <person name="Combes M.C."/>
            <person name="Crouzillat D."/>
            <person name="Da Silva C."/>
            <person name="Daddiego L."/>
            <person name="De Bellis F."/>
            <person name="Dussert S."/>
            <person name="Garsmeur O."/>
            <person name="Gayraud T."/>
            <person name="Guignon V."/>
            <person name="Jahn K."/>
            <person name="Jamilloux V."/>
            <person name="Joet T."/>
            <person name="Labadie K."/>
            <person name="Lan T."/>
            <person name="Leclercq J."/>
            <person name="Lepelley M."/>
            <person name="Leroy T."/>
            <person name="Li L.T."/>
            <person name="Librado P."/>
            <person name="Lopez L."/>
            <person name="Munoz A."/>
            <person name="Noel B."/>
            <person name="Pallavicini A."/>
            <person name="Perrotta G."/>
            <person name="Poncet V."/>
            <person name="Pot D."/>
            <person name="Priyono X."/>
            <person name="Rigoreau M."/>
            <person name="Rouard M."/>
            <person name="Rozas J."/>
            <person name="Tranchant-Dubreuil C."/>
            <person name="VanBuren R."/>
            <person name="Zhang Q."/>
            <person name="Andrade A.C."/>
            <person name="Argout X."/>
            <person name="Bertrand B."/>
            <person name="de Kochko A."/>
            <person name="Graziosi G."/>
            <person name="Henry R.J."/>
            <person name="Jayarama X."/>
            <person name="Ming R."/>
            <person name="Nagai C."/>
            <person name="Rounsley S."/>
            <person name="Sankoff D."/>
            <person name="Giuliano G."/>
            <person name="Albert V.A."/>
            <person name="Wincker P."/>
            <person name="Lashermes P."/>
        </authorList>
    </citation>
    <scope>NUCLEOTIDE SEQUENCE [LARGE SCALE GENOMIC DNA]</scope>
    <source>
        <strain evidence="9">cv. DH200-94</strain>
    </source>
</reference>
<protein>
    <submittedName>
        <fullName evidence="8">DH200=94 genomic scaffold, scaffold_5176</fullName>
    </submittedName>
</protein>
<dbReference type="InterPro" id="IPR044974">
    <property type="entry name" value="Disease_R_plants"/>
</dbReference>
<dbReference type="Pfam" id="PF23559">
    <property type="entry name" value="WHD_DRP"/>
    <property type="match status" value="1"/>
</dbReference>
<dbReference type="PhylomeDB" id="A0A068VPG2"/>
<dbReference type="FunFam" id="1.10.10.10:FF:000322">
    <property type="entry name" value="Probable disease resistance protein At1g63360"/>
    <property type="match status" value="1"/>
</dbReference>
<sequence>MKPLSEEESWTLFCNRTFQSNGCPLNLEKVSRKILKKCEGLPLAIVAMGGVLALKDKDRIDEWEMILHGFSGEVDGSGKLERIRRILLLSYNDLPHHLKSCLLYLSIYPEDYRIKRIDIYNILDTWIALGFIEEKEGMTATDIAKRYLKELINRSLIQVKGTRHNGILKECGIHDFLREMIVSKSKEQSFTTV</sequence>
<dbReference type="GO" id="GO:0005524">
    <property type="term" value="F:ATP binding"/>
    <property type="evidence" value="ECO:0007669"/>
    <property type="project" value="UniProtKB-KW"/>
</dbReference>